<evidence type="ECO:0000256" key="4">
    <source>
        <dbReference type="PROSITE-ProRule" id="PRU00339"/>
    </source>
</evidence>
<dbReference type="SUPFAM" id="SSF46894">
    <property type="entry name" value="C-terminal effector domain of the bipartite response regulators"/>
    <property type="match status" value="1"/>
</dbReference>
<dbReference type="Pfam" id="PF13432">
    <property type="entry name" value="TPR_16"/>
    <property type="match status" value="1"/>
</dbReference>
<name>A0ABT7SSB9_9ALTE</name>
<evidence type="ECO:0000256" key="3">
    <source>
        <dbReference type="ARBA" id="ARBA00023125"/>
    </source>
</evidence>
<accession>A0ABT7SSB9</accession>
<dbReference type="Proteomes" id="UP001234343">
    <property type="component" value="Unassembled WGS sequence"/>
</dbReference>
<protein>
    <submittedName>
        <fullName evidence="8">Winged helix-turn-helix domain-containing protein</fullName>
    </submittedName>
</protein>
<dbReference type="SUPFAM" id="SSF48452">
    <property type="entry name" value="TPR-like"/>
    <property type="match status" value="1"/>
</dbReference>
<dbReference type="PROSITE" id="PS51755">
    <property type="entry name" value="OMPR_PHOB"/>
    <property type="match status" value="1"/>
</dbReference>
<dbReference type="InterPro" id="IPR001867">
    <property type="entry name" value="OmpR/PhoB-type_DNA-bd"/>
</dbReference>
<evidence type="ECO:0000256" key="5">
    <source>
        <dbReference type="PROSITE-ProRule" id="PRU01091"/>
    </source>
</evidence>
<gene>
    <name evidence="8" type="ORF">QTP81_00535</name>
</gene>
<dbReference type="RefSeq" id="WP_289362988.1">
    <property type="nucleotide sequence ID" value="NZ_JAUCBP010000001.1"/>
</dbReference>
<evidence type="ECO:0000256" key="1">
    <source>
        <dbReference type="ARBA" id="ARBA00022737"/>
    </source>
</evidence>
<keyword evidence="6" id="KW-0472">Membrane</keyword>
<keyword evidence="6" id="KW-1133">Transmembrane helix</keyword>
<keyword evidence="2 4" id="KW-0802">TPR repeat</keyword>
<feature type="repeat" description="TPR" evidence="4">
    <location>
        <begin position="289"/>
        <end position="322"/>
    </location>
</feature>
<feature type="transmembrane region" description="Helical" evidence="6">
    <location>
        <begin position="152"/>
        <end position="172"/>
    </location>
</feature>
<evidence type="ECO:0000313" key="8">
    <source>
        <dbReference type="EMBL" id="MDM7859088.1"/>
    </source>
</evidence>
<sequence>MKDEKLQINQWLVELKTGDLRLFDTSSDITMSFDPIERLDPKGVHLLVLLAKHPGELVGKEQLLNRIWSDVVVTEDALTRCVSRLRKALNDSAKAPRVIETLPKRGYRLVAETVKWHRIASEVSAESQDTDLIAKEVITPEPTVVEKEQPAWQVWGVAILIFFAFVAGLYLVNPQEVDEVKDNEIALIISQADDYYTQMRRADNEMAIELYQQAIAMRPDSGQGQAGLANALVQQVLRWPNPASEPELLTTDLEGAIQSGRTATPEAEQKLNRALSLAQRAVRVSPNDARSHKALGFVYSAQQKFDLALASYHTAVEKEPDAWDAMINIGDVLEITGHDAEAIHYFEQAFAAMGRVYSSQTARVRPWYAALGAVIGDKYYSMGQIQDAEAWYRHVMSFAPFHEPAASGLVAVLMQQGDEQSAAVICEQFSQRVGINPCNNPTPQD</sequence>
<keyword evidence="3 5" id="KW-0238">DNA-binding</keyword>
<dbReference type="InterPro" id="IPR019734">
    <property type="entry name" value="TPR_rpt"/>
</dbReference>
<dbReference type="PANTHER" id="PTHR44227">
    <property type="match status" value="1"/>
</dbReference>
<keyword evidence="9" id="KW-1185">Reference proteome</keyword>
<dbReference type="InterPro" id="IPR011990">
    <property type="entry name" value="TPR-like_helical_dom_sf"/>
</dbReference>
<dbReference type="EMBL" id="JAUCBP010000001">
    <property type="protein sequence ID" value="MDM7859088.1"/>
    <property type="molecule type" value="Genomic_DNA"/>
</dbReference>
<dbReference type="Gene3D" id="1.10.10.10">
    <property type="entry name" value="Winged helix-like DNA-binding domain superfamily/Winged helix DNA-binding domain"/>
    <property type="match status" value="1"/>
</dbReference>
<evidence type="ECO:0000256" key="6">
    <source>
        <dbReference type="SAM" id="Phobius"/>
    </source>
</evidence>
<proteinExistence type="predicted"/>
<dbReference type="PROSITE" id="PS50005">
    <property type="entry name" value="TPR"/>
    <property type="match status" value="1"/>
</dbReference>
<dbReference type="Gene3D" id="1.25.40.10">
    <property type="entry name" value="Tetratricopeptide repeat domain"/>
    <property type="match status" value="1"/>
</dbReference>
<feature type="DNA-binding region" description="OmpR/PhoB-type" evidence="5">
    <location>
        <begin position="12"/>
        <end position="111"/>
    </location>
</feature>
<dbReference type="CDD" id="cd00383">
    <property type="entry name" value="trans_reg_C"/>
    <property type="match status" value="1"/>
</dbReference>
<dbReference type="PANTHER" id="PTHR44227:SF3">
    <property type="entry name" value="PROTEIN O-MANNOSYL-TRANSFERASE TMTC4"/>
    <property type="match status" value="1"/>
</dbReference>
<dbReference type="InterPro" id="IPR052346">
    <property type="entry name" value="O-mannosyl-transferase_TMTC"/>
</dbReference>
<reference evidence="8 9" key="1">
    <citation type="submission" date="2023-06" db="EMBL/GenBank/DDBJ databases">
        <title>Alteromonas sp. ASW11-36 isolated from intertidal sand.</title>
        <authorList>
            <person name="Li Y."/>
        </authorList>
    </citation>
    <scope>NUCLEOTIDE SEQUENCE [LARGE SCALE GENOMIC DNA]</scope>
    <source>
        <strain evidence="8 9">ASW11-36</strain>
    </source>
</reference>
<keyword evidence="6" id="KW-0812">Transmembrane</keyword>
<evidence type="ECO:0000256" key="2">
    <source>
        <dbReference type="ARBA" id="ARBA00022803"/>
    </source>
</evidence>
<evidence type="ECO:0000259" key="7">
    <source>
        <dbReference type="PROSITE" id="PS51755"/>
    </source>
</evidence>
<organism evidence="8 9">
    <name type="scientific">Alteromonas arenosi</name>
    <dbReference type="NCBI Taxonomy" id="3055817"/>
    <lineage>
        <taxon>Bacteria</taxon>
        <taxon>Pseudomonadati</taxon>
        <taxon>Pseudomonadota</taxon>
        <taxon>Gammaproteobacteria</taxon>
        <taxon>Alteromonadales</taxon>
        <taxon>Alteromonadaceae</taxon>
        <taxon>Alteromonas/Salinimonas group</taxon>
        <taxon>Alteromonas</taxon>
    </lineage>
</organism>
<dbReference type="Pfam" id="PF00486">
    <property type="entry name" value="Trans_reg_C"/>
    <property type="match status" value="1"/>
</dbReference>
<keyword evidence="1" id="KW-0677">Repeat</keyword>
<comment type="caution">
    <text evidence="8">The sequence shown here is derived from an EMBL/GenBank/DDBJ whole genome shotgun (WGS) entry which is preliminary data.</text>
</comment>
<dbReference type="InterPro" id="IPR036388">
    <property type="entry name" value="WH-like_DNA-bd_sf"/>
</dbReference>
<dbReference type="SMART" id="SM00862">
    <property type="entry name" value="Trans_reg_C"/>
    <property type="match status" value="1"/>
</dbReference>
<dbReference type="SMART" id="SM00028">
    <property type="entry name" value="TPR"/>
    <property type="match status" value="4"/>
</dbReference>
<feature type="domain" description="OmpR/PhoB-type" evidence="7">
    <location>
        <begin position="12"/>
        <end position="111"/>
    </location>
</feature>
<evidence type="ECO:0000313" key="9">
    <source>
        <dbReference type="Proteomes" id="UP001234343"/>
    </source>
</evidence>
<dbReference type="InterPro" id="IPR016032">
    <property type="entry name" value="Sig_transdc_resp-reg_C-effctor"/>
</dbReference>